<gene>
    <name evidence="2" type="ORF">HPBE_LOCUS22686</name>
</gene>
<reference evidence="2" key="1">
    <citation type="submission" date="2018-11" db="EMBL/GenBank/DDBJ databases">
        <authorList>
            <consortium name="Pathogen Informatics"/>
        </authorList>
    </citation>
    <scope>NUCLEOTIDE SEQUENCE [LARGE SCALE GENOMIC DNA]</scope>
</reference>
<proteinExistence type="predicted"/>
<feature type="compositionally biased region" description="Polar residues" evidence="1">
    <location>
        <begin position="7"/>
        <end position="17"/>
    </location>
</feature>
<sequence length="405" mass="43996">MPPSTEIVDTSPSSSQAPVGAFHEILSTQPAKQPWTPSTATTPSVPSTTAPLSSSTAHTATATTPAHTATATTPKPLSVDHSTNGLTSSTVERTTAEPRPGMNDGSVQHERKSFPISSERDDGGEEEEVEMEYDAQEILSEFSKMPPPPSTAPPTTTTTAAKTFSPSAIRPTVSNHPGRRPAVNLMPTSFILEQKPSFTGNVSVMQTLPPIPPKQMTEAPVYEKESKKGKQSRLRRLRILNRRARVKPISMMTPRTAAVNDEMRRLSKNKGRMELENQMTELQQLIIQKKKKLAQVMKTSTPPALLENVEGDTAKALSWMFANVAKMMNENPNQAVIDVAPVQRVDDDTRQNLSRLPSGVEVISEQESFVLKDDASSDPVIKVDKQTADGRDRPQGDNGALLGST</sequence>
<protein>
    <submittedName>
        <fullName evidence="2">Uncharacterized protein</fullName>
    </submittedName>
</protein>
<dbReference type="OrthoDB" id="5876770at2759"/>
<feature type="compositionally biased region" description="Basic and acidic residues" evidence="1">
    <location>
        <begin position="374"/>
        <end position="395"/>
    </location>
</feature>
<feature type="compositionally biased region" description="Basic and acidic residues" evidence="1">
    <location>
        <begin position="107"/>
        <end position="121"/>
    </location>
</feature>
<feature type="region of interest" description="Disordered" evidence="1">
    <location>
        <begin position="1"/>
        <end position="132"/>
    </location>
</feature>
<dbReference type="AlphaFoldDB" id="A0A3P8GIH1"/>
<dbReference type="EMBL" id="UZAH01034252">
    <property type="protein sequence ID" value="VDP34153.1"/>
    <property type="molecule type" value="Genomic_DNA"/>
</dbReference>
<feature type="compositionally biased region" description="Polar residues" evidence="1">
    <location>
        <begin position="80"/>
        <end position="93"/>
    </location>
</feature>
<feature type="region of interest" description="Disordered" evidence="1">
    <location>
        <begin position="374"/>
        <end position="405"/>
    </location>
</feature>
<evidence type="ECO:0000313" key="2">
    <source>
        <dbReference type="EMBL" id="VDP34153.1"/>
    </source>
</evidence>
<feature type="compositionally biased region" description="Low complexity" evidence="1">
    <location>
        <begin position="36"/>
        <end position="74"/>
    </location>
</feature>
<feature type="region of interest" description="Disordered" evidence="1">
    <location>
        <begin position="210"/>
        <end position="233"/>
    </location>
</feature>
<feature type="compositionally biased region" description="Acidic residues" evidence="1">
    <location>
        <begin position="122"/>
        <end position="132"/>
    </location>
</feature>
<organism evidence="2">
    <name type="scientific">Heligmosomoides polygyrus</name>
    <name type="common">Parasitic roundworm</name>
    <dbReference type="NCBI Taxonomy" id="6339"/>
    <lineage>
        <taxon>Eukaryota</taxon>
        <taxon>Metazoa</taxon>
        <taxon>Ecdysozoa</taxon>
        <taxon>Nematoda</taxon>
        <taxon>Chromadorea</taxon>
        <taxon>Rhabditida</taxon>
        <taxon>Rhabditina</taxon>
        <taxon>Rhabditomorpha</taxon>
        <taxon>Strongyloidea</taxon>
        <taxon>Heligmosomidae</taxon>
        <taxon>Heligmosomoides</taxon>
    </lineage>
</organism>
<name>A0A3P8GIH1_HELPZ</name>
<evidence type="ECO:0000256" key="1">
    <source>
        <dbReference type="SAM" id="MobiDB-lite"/>
    </source>
</evidence>
<accession>A0A3P8GIH1</accession>